<dbReference type="WBParaSite" id="SMTH1_24110.5">
    <property type="protein sequence ID" value="SMTH1_24110.5"/>
    <property type="gene ID" value="SMTH1_24110"/>
</dbReference>
<sequence length="251" mass="29255">MWIFSPLNDNSQIIKTNLIWSKKIPAKFRFYCSYCNHIWTSKKGYINIFIGHRPLNRIIEQSDQQKCTQCNSNKLISGSTYPHEVIKVLTYIRNYITIKPIYFNTTQYGFQIEFFKNSFTFNQLKSKNKETNNSQIVSNTNGETFKEICPTKNDQFFDSSKKSSEISKFIKHSKNYPFNEASIKCNHHTLSITEGKSSVQLLKDNNQEVIMKNNKLNNINKNDTDLYLNKEPVSLKCIPKPTELESTTVDD</sequence>
<proteinExistence type="predicted"/>
<accession>A0AA85B339</accession>
<evidence type="ECO:0000256" key="2">
    <source>
        <dbReference type="ARBA" id="ARBA00022771"/>
    </source>
</evidence>
<dbReference type="AlphaFoldDB" id="A0AA85B339"/>
<protein>
    <recommendedName>
        <fullName evidence="4">3CxxC-type domain-containing protein</fullName>
    </recommendedName>
</protein>
<evidence type="ECO:0000256" key="3">
    <source>
        <dbReference type="ARBA" id="ARBA00022833"/>
    </source>
</evidence>
<evidence type="ECO:0000313" key="6">
    <source>
        <dbReference type="WBParaSite" id="SMTH1_24110.5"/>
    </source>
</evidence>
<evidence type="ECO:0000259" key="4">
    <source>
        <dbReference type="Pfam" id="PF13695"/>
    </source>
</evidence>
<keyword evidence="3" id="KW-0862">Zinc</keyword>
<organism evidence="5 6">
    <name type="scientific">Schistosoma mattheei</name>
    <dbReference type="NCBI Taxonomy" id="31246"/>
    <lineage>
        <taxon>Eukaryota</taxon>
        <taxon>Metazoa</taxon>
        <taxon>Spiralia</taxon>
        <taxon>Lophotrochozoa</taxon>
        <taxon>Platyhelminthes</taxon>
        <taxon>Trematoda</taxon>
        <taxon>Digenea</taxon>
        <taxon>Strigeidida</taxon>
        <taxon>Schistosomatoidea</taxon>
        <taxon>Schistosomatidae</taxon>
        <taxon>Schistosoma</taxon>
    </lineage>
</organism>
<keyword evidence="1" id="KW-0479">Metal-binding</keyword>
<dbReference type="GO" id="GO:0008270">
    <property type="term" value="F:zinc ion binding"/>
    <property type="evidence" value="ECO:0007669"/>
    <property type="project" value="UniProtKB-KW"/>
</dbReference>
<dbReference type="InterPro" id="IPR027377">
    <property type="entry name" value="ZAR1/RTP1-5-like_Znf-3CxxC"/>
</dbReference>
<reference evidence="6" key="1">
    <citation type="submission" date="2023-11" db="UniProtKB">
        <authorList>
            <consortium name="WormBaseParasite"/>
        </authorList>
    </citation>
    <scope>IDENTIFICATION</scope>
</reference>
<evidence type="ECO:0000256" key="1">
    <source>
        <dbReference type="ARBA" id="ARBA00022723"/>
    </source>
</evidence>
<name>A0AA85B339_9TREM</name>
<dbReference type="Proteomes" id="UP000050791">
    <property type="component" value="Unassembled WGS sequence"/>
</dbReference>
<feature type="domain" description="3CxxC-type" evidence="4">
    <location>
        <begin position="27"/>
        <end position="99"/>
    </location>
</feature>
<evidence type="ECO:0000313" key="5">
    <source>
        <dbReference type="Proteomes" id="UP000050791"/>
    </source>
</evidence>
<dbReference type="Pfam" id="PF13695">
    <property type="entry name" value="Zn_ribbon_3CxxC"/>
    <property type="match status" value="1"/>
</dbReference>
<keyword evidence="2" id="KW-0863">Zinc-finger</keyword>